<feature type="chain" id="PRO_5032750925" evidence="1">
    <location>
        <begin position="32"/>
        <end position="236"/>
    </location>
</feature>
<organism evidence="2 3">
    <name type="scientific">Flagellimonas chongwuensis</name>
    <dbReference type="NCBI Taxonomy" id="2697365"/>
    <lineage>
        <taxon>Bacteria</taxon>
        <taxon>Pseudomonadati</taxon>
        <taxon>Bacteroidota</taxon>
        <taxon>Flavobacteriia</taxon>
        <taxon>Flavobacteriales</taxon>
        <taxon>Flavobacteriaceae</taxon>
        <taxon>Flagellimonas</taxon>
    </lineage>
</organism>
<dbReference type="EMBL" id="WYET01000004">
    <property type="protein sequence ID" value="NVN18931.1"/>
    <property type="molecule type" value="Genomic_DNA"/>
</dbReference>
<sequence length="236" mass="26493">MKNNKIILLIVFVIGLLSLWLMASFTTPANACEYASSNIEYIKNKIEDAVMADDLNMAKYHAYKALNGIEKTKDNFLDCGCEGTIESLELTLDYLKTATKANVLAKSKLVLHKALERTIIGINVLKEFEQETSSDYGSNVLVMNTTDVLDFNHGMMLTQGASIKKQVHQCLLSFESSLDKVVSDVDCEDARRFVTNIYEEARLTLLNTNLSQHKKEYHQRVKILAKEALNSLGNCN</sequence>
<keyword evidence="3" id="KW-1185">Reference proteome</keyword>
<feature type="signal peptide" evidence="1">
    <location>
        <begin position="1"/>
        <end position="31"/>
    </location>
</feature>
<evidence type="ECO:0000313" key="2">
    <source>
        <dbReference type="EMBL" id="NVN18931.1"/>
    </source>
</evidence>
<proteinExistence type="predicted"/>
<keyword evidence="1" id="KW-0732">Signal</keyword>
<name>A0A850NCQ0_9FLAO</name>
<dbReference type="AlphaFoldDB" id="A0A850NCQ0"/>
<protein>
    <submittedName>
        <fullName evidence="2">Uncharacterized protein</fullName>
    </submittedName>
</protein>
<accession>A0A850NCQ0</accession>
<gene>
    <name evidence="2" type="ORF">GUA46_11305</name>
</gene>
<dbReference type="Proteomes" id="UP000558089">
    <property type="component" value="Unassembled WGS sequence"/>
</dbReference>
<dbReference type="RefSeq" id="WP_176620581.1">
    <property type="nucleotide sequence ID" value="NZ_WYET01000004.1"/>
</dbReference>
<comment type="caution">
    <text evidence="2">The sequence shown here is derived from an EMBL/GenBank/DDBJ whole genome shotgun (WGS) entry which is preliminary data.</text>
</comment>
<evidence type="ECO:0000313" key="3">
    <source>
        <dbReference type="Proteomes" id="UP000558089"/>
    </source>
</evidence>
<evidence type="ECO:0000256" key="1">
    <source>
        <dbReference type="SAM" id="SignalP"/>
    </source>
</evidence>
<reference evidence="2 3" key="1">
    <citation type="submission" date="2020-01" db="EMBL/GenBank/DDBJ databases">
        <title>Draft Genome Analysis of Muricauda sp. HICW Isolated from coastal seawater of PR China.</title>
        <authorList>
            <person name="Chen M.-X."/>
        </authorList>
    </citation>
    <scope>NUCLEOTIDE SEQUENCE [LARGE SCALE GENOMIC DNA]</scope>
    <source>
        <strain evidence="2 3">HICW</strain>
    </source>
</reference>